<dbReference type="EMBL" id="LSSK01000651">
    <property type="protein sequence ID" value="OMH82500.1"/>
    <property type="molecule type" value="Genomic_DNA"/>
</dbReference>
<reference evidence="2" key="1">
    <citation type="submission" date="2017-01" db="EMBL/GenBank/DDBJ databases">
        <authorList>
            <person name="Wang Y."/>
            <person name="White M."/>
            <person name="Kvist S."/>
            <person name="Moncalvo J.-M."/>
        </authorList>
    </citation>
    <scope>NUCLEOTIDE SEQUENCE [LARGE SCALE GENOMIC DNA]</scope>
    <source>
        <strain evidence="2">COL-18-3</strain>
    </source>
</reference>
<dbReference type="AlphaFoldDB" id="A0A1R1PNG6"/>
<evidence type="ECO:0000313" key="2">
    <source>
        <dbReference type="Proteomes" id="UP000188320"/>
    </source>
</evidence>
<gene>
    <name evidence="1" type="ORF">AX774_g4027</name>
</gene>
<dbReference type="Proteomes" id="UP000188320">
    <property type="component" value="Unassembled WGS sequence"/>
</dbReference>
<sequence>MPPQPLLYLPHPPLHPLPGFFQSHTLFHPPLTPLFPAQNTFAPVASTDTCIDTSPSTAQHAQMHIAVHPLVDTHPHSPIDTAHVHPLPAWSIEGSLDTNGTHYQTDSSYAPLFGISSARLVRPVRLLNGCGAQYNSIPLAVPSVYNSSSAKNAPASSGNPNSSFGSVLVSTCRFPASTFNVRDDIAFNTGSK</sequence>
<proteinExistence type="predicted"/>
<organism evidence="1 2">
    <name type="scientific">Zancudomyces culisetae</name>
    <name type="common">Gut fungus</name>
    <name type="synonym">Smittium culisetae</name>
    <dbReference type="NCBI Taxonomy" id="1213189"/>
    <lineage>
        <taxon>Eukaryota</taxon>
        <taxon>Fungi</taxon>
        <taxon>Fungi incertae sedis</taxon>
        <taxon>Zoopagomycota</taxon>
        <taxon>Kickxellomycotina</taxon>
        <taxon>Harpellomycetes</taxon>
        <taxon>Harpellales</taxon>
        <taxon>Legeriomycetaceae</taxon>
        <taxon>Zancudomyces</taxon>
    </lineage>
</organism>
<keyword evidence="2" id="KW-1185">Reference proteome</keyword>
<name>A0A1R1PNG6_ZANCU</name>
<evidence type="ECO:0000313" key="1">
    <source>
        <dbReference type="EMBL" id="OMH82500.1"/>
    </source>
</evidence>
<comment type="caution">
    <text evidence="1">The sequence shown here is derived from an EMBL/GenBank/DDBJ whole genome shotgun (WGS) entry which is preliminary data.</text>
</comment>
<accession>A0A1R1PNG6</accession>
<protein>
    <submittedName>
        <fullName evidence="1">Uncharacterized protein</fullName>
    </submittedName>
</protein>